<sequence>MSIAKVDLHDALKKYFGFNKFKGLQEGVVKSILEGNHTFVIMLLEVVNRFVTNYQL</sequence>
<proteinExistence type="predicted"/>
<keyword evidence="1" id="KW-0067">ATP-binding</keyword>
<keyword evidence="1" id="KW-0347">Helicase</keyword>
<keyword evidence="1" id="KW-0547">Nucleotide-binding</keyword>
<dbReference type="Gene3D" id="3.40.50.300">
    <property type="entry name" value="P-loop containing nucleotide triphosphate hydrolases"/>
    <property type="match status" value="1"/>
</dbReference>
<evidence type="ECO:0000313" key="1">
    <source>
        <dbReference type="EMBL" id="GAL67582.1"/>
    </source>
</evidence>
<reference evidence="1 2" key="1">
    <citation type="journal article" date="2014" name="Genome Announc.">
        <title>Draft Genome Sequence of Marine Flavobacterium Jejuia pallidilutea Strain 11shimoA1 and Pigmentation Mutants.</title>
        <authorList>
            <person name="Takatani N."/>
            <person name="Nakanishi M."/>
            <person name="Meirelles P."/>
            <person name="Mino S."/>
            <person name="Suda W."/>
            <person name="Oshima K."/>
            <person name="Hattori M."/>
            <person name="Ohkuma M."/>
            <person name="Hosokawa M."/>
            <person name="Miyashita K."/>
            <person name="Thompson F.L."/>
            <person name="Niwa A."/>
            <person name="Sawabe T."/>
            <person name="Sawabe T."/>
        </authorList>
    </citation>
    <scope>NUCLEOTIDE SEQUENCE [LARGE SCALE GENOMIC DNA]</scope>
    <source>
        <strain evidence="1 2">JCM 19301</strain>
    </source>
</reference>
<dbReference type="EMBL" id="BBNR01000011">
    <property type="protein sequence ID" value="GAL67582.1"/>
    <property type="molecule type" value="Genomic_DNA"/>
</dbReference>
<organism evidence="1 2">
    <name type="scientific">Jejuia pallidilutea</name>
    <dbReference type="NCBI Taxonomy" id="504487"/>
    <lineage>
        <taxon>Bacteria</taxon>
        <taxon>Pseudomonadati</taxon>
        <taxon>Bacteroidota</taxon>
        <taxon>Flavobacteriia</taxon>
        <taxon>Flavobacteriales</taxon>
        <taxon>Flavobacteriaceae</taxon>
        <taxon>Jejuia</taxon>
    </lineage>
</organism>
<keyword evidence="1" id="KW-0378">Hydrolase</keyword>
<dbReference type="InterPro" id="IPR027417">
    <property type="entry name" value="P-loop_NTPase"/>
</dbReference>
<comment type="caution">
    <text evidence="1">The sequence shown here is derived from an EMBL/GenBank/DDBJ whole genome shotgun (WGS) entry which is preliminary data.</text>
</comment>
<protein>
    <submittedName>
        <fullName evidence="1">ATP-dependent DNA helicase RecQ</fullName>
    </submittedName>
</protein>
<dbReference type="GO" id="GO:0004386">
    <property type="term" value="F:helicase activity"/>
    <property type="evidence" value="ECO:0007669"/>
    <property type="project" value="UniProtKB-KW"/>
</dbReference>
<gene>
    <name evidence="1" type="ORF">JCM19301_869</name>
</gene>
<dbReference type="AlphaFoldDB" id="A0A090WJE7"/>
<dbReference type="Proteomes" id="UP000029641">
    <property type="component" value="Unassembled WGS sequence"/>
</dbReference>
<accession>A0A090WJE7</accession>
<name>A0A090WJE7_9FLAO</name>
<evidence type="ECO:0000313" key="2">
    <source>
        <dbReference type="Proteomes" id="UP000029641"/>
    </source>
</evidence>